<evidence type="ECO:0000256" key="3">
    <source>
        <dbReference type="ARBA" id="ARBA00022475"/>
    </source>
</evidence>
<dbReference type="PRINTS" id="PR00259">
    <property type="entry name" value="TMFOUR"/>
</dbReference>
<dbReference type="CDD" id="cd03155">
    <property type="entry name" value="CD151_like_LEL"/>
    <property type="match status" value="1"/>
</dbReference>
<dbReference type="AlphaFoldDB" id="A0A6I8NGT4"/>
<keyword evidence="13" id="KW-1185">Reference proteome</keyword>
<keyword evidence="8" id="KW-0325">Glycoprotein</keyword>
<dbReference type="Ensembl" id="ENSOANT00000055230.1">
    <property type="protein sequence ID" value="ENSOANP00000039919.1"/>
    <property type="gene ID" value="ENSOANG00000039290.1"/>
</dbReference>
<dbReference type="Pfam" id="PF00335">
    <property type="entry name" value="Tetraspanin"/>
    <property type="match status" value="1"/>
</dbReference>
<evidence type="ECO:0000256" key="1">
    <source>
        <dbReference type="ARBA" id="ARBA00004651"/>
    </source>
</evidence>
<evidence type="ECO:0000256" key="4">
    <source>
        <dbReference type="ARBA" id="ARBA00022692"/>
    </source>
</evidence>
<dbReference type="GeneTree" id="ENSGT00940000157760"/>
<reference evidence="12" key="2">
    <citation type="submission" date="2025-08" db="UniProtKB">
        <authorList>
            <consortium name="Ensembl"/>
        </authorList>
    </citation>
    <scope>IDENTIFICATION</scope>
    <source>
        <strain evidence="12">Glennie</strain>
    </source>
</reference>
<feature type="transmembrane region" description="Helical" evidence="11">
    <location>
        <begin position="361"/>
        <end position="384"/>
    </location>
</feature>
<keyword evidence="4 11" id="KW-0812">Transmembrane</keyword>
<keyword evidence="6 11" id="KW-0472">Membrane</keyword>
<evidence type="ECO:0000256" key="5">
    <source>
        <dbReference type="ARBA" id="ARBA00022989"/>
    </source>
</evidence>
<protein>
    <submittedName>
        <fullName evidence="12">Uncharacterized protein</fullName>
    </submittedName>
</protein>
<evidence type="ECO:0000256" key="8">
    <source>
        <dbReference type="ARBA" id="ARBA00023180"/>
    </source>
</evidence>
<accession>A0A6I8NGT4</accession>
<dbReference type="FunFam" id="1.10.1450.10:FF:000005">
    <property type="entry name" value="Tetraspanin"/>
    <property type="match status" value="1"/>
</dbReference>
<evidence type="ECO:0000256" key="11">
    <source>
        <dbReference type="SAM" id="Phobius"/>
    </source>
</evidence>
<comment type="subcellular location">
    <subcellularLocation>
        <location evidence="1">Cell membrane</location>
        <topology evidence="1">Multi-pass membrane protein</topology>
    </subcellularLocation>
</comment>
<feature type="transmembrane region" description="Helical" evidence="11">
    <location>
        <begin position="231"/>
        <end position="252"/>
    </location>
</feature>
<organism evidence="12 13">
    <name type="scientific">Ornithorhynchus anatinus</name>
    <name type="common">Duckbill platypus</name>
    <dbReference type="NCBI Taxonomy" id="9258"/>
    <lineage>
        <taxon>Eukaryota</taxon>
        <taxon>Metazoa</taxon>
        <taxon>Chordata</taxon>
        <taxon>Craniata</taxon>
        <taxon>Vertebrata</taxon>
        <taxon>Euteleostomi</taxon>
        <taxon>Mammalia</taxon>
        <taxon>Monotremata</taxon>
        <taxon>Ornithorhynchidae</taxon>
        <taxon>Ornithorhynchus</taxon>
    </lineage>
</organism>
<keyword evidence="7" id="KW-0564">Palmitate</keyword>
<keyword evidence="5 11" id="KW-1133">Transmembrane helix</keyword>
<feature type="region of interest" description="Disordered" evidence="10">
    <location>
        <begin position="89"/>
        <end position="108"/>
    </location>
</feature>
<keyword evidence="9" id="KW-0449">Lipoprotein</keyword>
<evidence type="ECO:0000256" key="6">
    <source>
        <dbReference type="ARBA" id="ARBA00023136"/>
    </source>
</evidence>
<evidence type="ECO:0000313" key="12">
    <source>
        <dbReference type="Ensembl" id="ENSOANP00000039919.1"/>
    </source>
</evidence>
<dbReference type="Gene3D" id="1.10.1450.10">
    <property type="entry name" value="Tetraspanin"/>
    <property type="match status" value="1"/>
</dbReference>
<dbReference type="InterPro" id="IPR018499">
    <property type="entry name" value="Tetraspanin/Peripherin"/>
</dbReference>
<evidence type="ECO:0000256" key="9">
    <source>
        <dbReference type="ARBA" id="ARBA00023288"/>
    </source>
</evidence>
<comment type="similarity">
    <text evidence="2">Belongs to the tetraspanin (TM4SF) family.</text>
</comment>
<dbReference type="SUPFAM" id="SSF48652">
    <property type="entry name" value="Tetraspanin"/>
    <property type="match status" value="1"/>
</dbReference>
<evidence type="ECO:0000256" key="7">
    <source>
        <dbReference type="ARBA" id="ARBA00023139"/>
    </source>
</evidence>
<evidence type="ECO:0000256" key="10">
    <source>
        <dbReference type="SAM" id="MobiDB-lite"/>
    </source>
</evidence>
<gene>
    <name evidence="12" type="primary">CD151</name>
</gene>
<dbReference type="InterPro" id="IPR008952">
    <property type="entry name" value="Tetraspanin_EC2_sf"/>
</dbReference>
<evidence type="ECO:0000313" key="13">
    <source>
        <dbReference type="Proteomes" id="UP000002279"/>
    </source>
</evidence>
<reference evidence="12" key="3">
    <citation type="submission" date="2025-09" db="UniProtKB">
        <authorList>
            <consortium name="Ensembl"/>
        </authorList>
    </citation>
    <scope>IDENTIFICATION</scope>
    <source>
        <strain evidence="12">Glennie</strain>
    </source>
</reference>
<name>A0A6I8NGT4_ORNAN</name>
<dbReference type="PANTHER" id="PTHR19282">
    <property type="entry name" value="TETRASPANIN"/>
    <property type="match status" value="1"/>
</dbReference>
<dbReference type="GO" id="GO:0005886">
    <property type="term" value="C:plasma membrane"/>
    <property type="evidence" value="ECO:0007669"/>
    <property type="project" value="UniProtKB-SubCell"/>
</dbReference>
<dbReference type="PROSITE" id="PS00421">
    <property type="entry name" value="TM4_1"/>
    <property type="match status" value="1"/>
</dbReference>
<dbReference type="Proteomes" id="UP000002279">
    <property type="component" value="Chromosome 3"/>
</dbReference>
<dbReference type="PANTHER" id="PTHR19282:SF487">
    <property type="entry name" value="CD151 ANTIGEN"/>
    <property type="match status" value="1"/>
</dbReference>
<dbReference type="InterPro" id="IPR018503">
    <property type="entry name" value="Tetraspanin_CS"/>
</dbReference>
<reference evidence="12 13" key="1">
    <citation type="journal article" date="2008" name="Nature">
        <title>Genome analysis of the platypus reveals unique signatures of evolution.</title>
        <authorList>
            <person name="Warren W.C."/>
            <person name="Hillier L.W."/>
            <person name="Marshall Graves J.A."/>
            <person name="Birney E."/>
            <person name="Ponting C.P."/>
            <person name="Grutzner F."/>
            <person name="Belov K."/>
            <person name="Miller W."/>
            <person name="Clarke L."/>
            <person name="Chinwalla A.T."/>
            <person name="Yang S.P."/>
            <person name="Heger A."/>
            <person name="Locke D.P."/>
            <person name="Miethke P."/>
            <person name="Waters P.D."/>
            <person name="Veyrunes F."/>
            <person name="Fulton L."/>
            <person name="Fulton B."/>
            <person name="Graves T."/>
            <person name="Wallis J."/>
            <person name="Puente X.S."/>
            <person name="Lopez-Otin C."/>
            <person name="Ordonez G.R."/>
            <person name="Eichler E.E."/>
            <person name="Chen L."/>
            <person name="Cheng Z."/>
            <person name="Deakin J.E."/>
            <person name="Alsop A."/>
            <person name="Thompson K."/>
            <person name="Kirby P."/>
            <person name="Papenfuss A.T."/>
            <person name="Wakefield M.J."/>
            <person name="Olender T."/>
            <person name="Lancet D."/>
            <person name="Huttley G.A."/>
            <person name="Smit A.F."/>
            <person name="Pask A."/>
            <person name="Temple-Smith P."/>
            <person name="Batzer M.A."/>
            <person name="Walker J.A."/>
            <person name="Konkel M.K."/>
            <person name="Harris R.S."/>
            <person name="Whittington C.M."/>
            <person name="Wong E.S."/>
            <person name="Gemmell N.J."/>
            <person name="Buschiazzo E."/>
            <person name="Vargas Jentzsch I.M."/>
            <person name="Merkel A."/>
            <person name="Schmitz J."/>
            <person name="Zemann A."/>
            <person name="Churakov G."/>
            <person name="Kriegs J.O."/>
            <person name="Brosius J."/>
            <person name="Murchison E.P."/>
            <person name="Sachidanandam R."/>
            <person name="Smith C."/>
            <person name="Hannon G.J."/>
            <person name="Tsend-Ayush E."/>
            <person name="McMillan D."/>
            <person name="Attenborough R."/>
            <person name="Rens W."/>
            <person name="Ferguson-Smith M."/>
            <person name="Lefevre C.M."/>
            <person name="Sharp J.A."/>
            <person name="Nicholas K.R."/>
            <person name="Ray D.A."/>
            <person name="Kube M."/>
            <person name="Reinhardt R."/>
            <person name="Pringle T.H."/>
            <person name="Taylor J."/>
            <person name="Jones R.C."/>
            <person name="Nixon B."/>
            <person name="Dacheux J.L."/>
            <person name="Niwa H."/>
            <person name="Sekita Y."/>
            <person name="Huang X."/>
            <person name="Stark A."/>
            <person name="Kheradpour P."/>
            <person name="Kellis M."/>
            <person name="Flicek P."/>
            <person name="Chen Y."/>
            <person name="Webber C."/>
            <person name="Hardison R."/>
            <person name="Nelson J."/>
            <person name="Hallsworth-Pepin K."/>
            <person name="Delehaunty K."/>
            <person name="Markovic C."/>
            <person name="Minx P."/>
            <person name="Feng Y."/>
            <person name="Kremitzki C."/>
            <person name="Mitreva M."/>
            <person name="Glasscock J."/>
            <person name="Wylie T."/>
            <person name="Wohldmann P."/>
            <person name="Thiru P."/>
            <person name="Nhan M.N."/>
            <person name="Pohl C.S."/>
            <person name="Smith S.M."/>
            <person name="Hou S."/>
            <person name="Nefedov M."/>
            <person name="de Jong P.J."/>
            <person name="Renfree M.B."/>
            <person name="Mardis E.R."/>
            <person name="Wilson R.K."/>
        </authorList>
    </citation>
    <scope>NUCLEOTIDE SEQUENCE [LARGE SCALE GENOMIC DNA]</scope>
    <source>
        <strain evidence="12 13">Glennie</strain>
    </source>
</reference>
<feature type="region of interest" description="Disordered" evidence="10">
    <location>
        <begin position="1"/>
        <end position="35"/>
    </location>
</feature>
<keyword evidence="3" id="KW-1003">Cell membrane</keyword>
<evidence type="ECO:0000256" key="2">
    <source>
        <dbReference type="ARBA" id="ARBA00006840"/>
    </source>
</evidence>
<proteinExistence type="inferred from homology"/>
<dbReference type="Bgee" id="ENSOANG00000039290">
    <property type="expression patterns" value="Expressed in endometrium and 7 other cell types or tissues"/>
</dbReference>
<feature type="transmembrane region" description="Helical" evidence="11">
    <location>
        <begin position="195"/>
        <end position="219"/>
    </location>
</feature>
<feature type="transmembrane region" description="Helical" evidence="11">
    <location>
        <begin position="165"/>
        <end position="183"/>
    </location>
</feature>
<sequence>MSPDSKARALSTEPRCFSKQVAPRGAHSLNRPFPDEDTEAQRNVVIGPKSHSCPVAERELEPVIFDSQARVLSTRPHCFSIRTIERMNEQAHSRAWQRRPRPGRRDGRLREAGDVWRRLPQIPAVRLQLLLLGKGPPRGGRGEGVPGLAWEEGSPRSWPGTTDPGLQLAGLGVMAVGIWIVALKSDYISLLASNFYTATAYLLVVAGAVVMVTGILGCCATFKERRNLLRLYFILLLIIFLLEILAGILAYVSHQQMNEELKSGLKSTMTEKYRQPGAAGVTSAVDKLQQEFKCCGSNSSEDWKDSLWIKSGDANNRKFPDSCCKTIVDGCGQRDHASNIYKVEGGCITKLEIFIREHLKIIGAVGIGVACVQIFGMIFTCCLYKSLKLEHY</sequence>